<comment type="similarity">
    <text evidence="2">Belongs to the ACC deaminase/D-cysteine desulfhydrase family.</text>
</comment>
<sequence>MINYQVLDLTKASTNLHGNKNFKLKLNLEKAKSTQKSTLISFGGAYSNHISALAEIGKANGFRTVGVIRGEELGKNLQLTLSNNPSLQKAHLNGMHFKFISRETYRQKNSSQFIKLLQNEFPNSYIIPEGGTNDLAVKGCEEILTQETSSFNFICCPVGTGGTISGIINASKSHQTVLGFPALKGDFLNSEIKKYTNKTNWRLITDYHFGGYAKINEALVTFINNYKKSKNILLDPIYTAKMIFGLEDLIQLGYFPQNSRILAIHTGGLQGISGMNTLLSKKGLPTIEI</sequence>
<gene>
    <name evidence="7" type="ordered locus">CA2559_00640</name>
</gene>
<keyword evidence="3 5" id="KW-0663">Pyridoxal phosphate</keyword>
<dbReference type="InterPro" id="IPR036052">
    <property type="entry name" value="TrpB-like_PALP_sf"/>
</dbReference>
<dbReference type="PANTHER" id="PTHR43780:SF2">
    <property type="entry name" value="1-AMINOCYCLOPROPANE-1-CARBOXYLATE DEAMINASE-RELATED"/>
    <property type="match status" value="1"/>
</dbReference>
<evidence type="ECO:0000256" key="1">
    <source>
        <dbReference type="ARBA" id="ARBA00001933"/>
    </source>
</evidence>
<evidence type="ECO:0000313" key="8">
    <source>
        <dbReference type="Proteomes" id="UP000002297"/>
    </source>
</evidence>
<protein>
    <submittedName>
        <fullName evidence="7">Putative D-cysteine desulfhydrase (DcyD)</fullName>
    </submittedName>
</protein>
<dbReference type="Proteomes" id="UP000002297">
    <property type="component" value="Chromosome"/>
</dbReference>
<comment type="cofactor">
    <cofactor evidence="1">
        <name>pyridoxal 5'-phosphate</name>
        <dbReference type="ChEBI" id="CHEBI:597326"/>
    </cofactor>
</comment>
<keyword evidence="8" id="KW-1185">Reference proteome</keyword>
<proteinExistence type="inferred from homology"/>
<evidence type="ECO:0000256" key="2">
    <source>
        <dbReference type="ARBA" id="ARBA00008639"/>
    </source>
</evidence>
<evidence type="ECO:0000256" key="4">
    <source>
        <dbReference type="PIRSR" id="PIRSR006278-1"/>
    </source>
</evidence>
<dbReference type="Gene3D" id="3.40.50.1100">
    <property type="match status" value="2"/>
</dbReference>
<accession>A3U4Q0</accession>
<evidence type="ECO:0000256" key="3">
    <source>
        <dbReference type="ARBA" id="ARBA00022898"/>
    </source>
</evidence>
<dbReference type="Pfam" id="PF00291">
    <property type="entry name" value="PALP"/>
    <property type="match status" value="1"/>
</dbReference>
<feature type="modified residue" description="N6-(pyridoxal phosphate)lysine" evidence="5">
    <location>
        <position position="20"/>
    </location>
</feature>
<dbReference type="HOGENOM" id="CLU_048897_0_0_10"/>
<feature type="active site" description="Nucleophile" evidence="4">
    <location>
        <position position="47"/>
    </location>
</feature>
<dbReference type="STRING" id="216432.CA2559_00640"/>
<dbReference type="SUPFAM" id="SSF53686">
    <property type="entry name" value="Tryptophan synthase beta subunit-like PLP-dependent enzymes"/>
    <property type="match status" value="1"/>
</dbReference>
<dbReference type="eggNOG" id="COG2515">
    <property type="taxonomic scope" value="Bacteria"/>
</dbReference>
<evidence type="ECO:0000313" key="7">
    <source>
        <dbReference type="EMBL" id="EAP87217.1"/>
    </source>
</evidence>
<dbReference type="InterPro" id="IPR001926">
    <property type="entry name" value="TrpB-like_PALP"/>
</dbReference>
<evidence type="ECO:0000256" key="5">
    <source>
        <dbReference type="PIRSR" id="PIRSR006278-2"/>
    </source>
</evidence>
<dbReference type="InterPro" id="IPR027278">
    <property type="entry name" value="ACCD_DCysDesulf"/>
</dbReference>
<organism evidence="7 8">
    <name type="scientific">Croceibacter atlanticus (strain ATCC BAA-628 / JCM 21780 / CIP 108009 / IAM 15332 / KCTC 12090 / HTCC2559)</name>
    <dbReference type="NCBI Taxonomy" id="216432"/>
    <lineage>
        <taxon>Bacteria</taxon>
        <taxon>Pseudomonadati</taxon>
        <taxon>Bacteroidota</taxon>
        <taxon>Flavobacteriia</taxon>
        <taxon>Flavobacteriales</taxon>
        <taxon>Flavobacteriaceae</taxon>
        <taxon>Croceibacter</taxon>
    </lineage>
</organism>
<reference evidence="7 8" key="1">
    <citation type="journal article" date="2010" name="J. Bacteriol.">
        <title>The complete genome sequence of Croceibacter atlanticus HTCC2559T.</title>
        <authorList>
            <person name="Oh H.M."/>
            <person name="Kang I."/>
            <person name="Ferriera S."/>
            <person name="Giovannoni S.J."/>
            <person name="Cho J.C."/>
        </authorList>
    </citation>
    <scope>NUCLEOTIDE SEQUENCE [LARGE SCALE GENOMIC DNA]</scope>
    <source>
        <strain evidence="8">ATCC BAA-628 / HTCC2559 / KCTC 12090</strain>
    </source>
</reference>
<evidence type="ECO:0000259" key="6">
    <source>
        <dbReference type="Pfam" id="PF00291"/>
    </source>
</evidence>
<dbReference type="PIRSF" id="PIRSF006278">
    <property type="entry name" value="ACCD_DCysDesulf"/>
    <property type="match status" value="1"/>
</dbReference>
<name>A3U4Q0_CROAH</name>
<dbReference type="GO" id="GO:0019148">
    <property type="term" value="F:D-cysteine desulfhydrase activity"/>
    <property type="evidence" value="ECO:0007669"/>
    <property type="project" value="TreeGrafter"/>
</dbReference>
<dbReference type="RefSeq" id="WP_013185898.1">
    <property type="nucleotide sequence ID" value="NC_014230.1"/>
</dbReference>
<dbReference type="KEGG" id="cat:CA2559_00640"/>
<dbReference type="GeneID" id="89451928"/>
<dbReference type="EMBL" id="CP002046">
    <property type="protein sequence ID" value="EAP87217.1"/>
    <property type="molecule type" value="Genomic_DNA"/>
</dbReference>
<dbReference type="OrthoDB" id="9801249at2"/>
<dbReference type="PANTHER" id="PTHR43780">
    <property type="entry name" value="1-AMINOCYCLOPROPANE-1-CARBOXYLATE DEAMINASE-RELATED"/>
    <property type="match status" value="1"/>
</dbReference>
<dbReference type="AlphaFoldDB" id="A3U4Q0"/>
<feature type="domain" description="Tryptophan synthase beta chain-like PALP" evidence="6">
    <location>
        <begin position="20"/>
        <end position="267"/>
    </location>
</feature>